<feature type="region of interest" description="Disordered" evidence="1">
    <location>
        <begin position="195"/>
        <end position="214"/>
    </location>
</feature>
<evidence type="ECO:0000313" key="2">
    <source>
        <dbReference type="EMBL" id="RKP26202.1"/>
    </source>
</evidence>
<dbReference type="PANTHER" id="PTHR43558:SF6">
    <property type="entry name" value="REDUCTASE, PUTATIVE (AFU_ORTHOLOGUE AFUA_3G10540)-RELATED"/>
    <property type="match status" value="1"/>
</dbReference>
<dbReference type="EMBL" id="KZ989487">
    <property type="protein sequence ID" value="RKP26202.1"/>
    <property type="molecule type" value="Genomic_DNA"/>
</dbReference>
<organism evidence="2 3">
    <name type="scientific">Syncephalis pseudoplumigaleata</name>
    <dbReference type="NCBI Taxonomy" id="1712513"/>
    <lineage>
        <taxon>Eukaryota</taxon>
        <taxon>Fungi</taxon>
        <taxon>Fungi incertae sedis</taxon>
        <taxon>Zoopagomycota</taxon>
        <taxon>Zoopagomycotina</taxon>
        <taxon>Zoopagomycetes</taxon>
        <taxon>Zoopagales</taxon>
        <taxon>Piptocephalidaceae</taxon>
        <taxon>Syncephalis</taxon>
    </lineage>
</organism>
<proteinExistence type="predicted"/>
<sequence>MPLKENQRYKAGDLAVCHDSIDQFRRNWRLFTENSLENLNWNNVFAAGSIPWEVSCVRSKNVVTLVSQYPYRHIQIVLRLYRSPAEILMGFDVDCCSVGYDGSRVWALPRAREAIVRRQNSVDMTRRSPSYEVRLAKYSKRGFEIRVPSLDRERINPTIYERSFEKLYGLARLLVMEELETPDVRYTFLEKRREHRKRPAHENAGNYASKDRYGDLKSESFDNNDYETVHLPYGPHWTAHKIVRRLYTKDVVLNSPWYAKNRGR</sequence>
<feature type="non-terminal residue" evidence="2">
    <location>
        <position position="264"/>
    </location>
</feature>
<gene>
    <name evidence="2" type="ORF">SYNPS1DRAFT_8157</name>
</gene>
<dbReference type="PANTHER" id="PTHR43558">
    <property type="entry name" value="REDUCTASE, PUTATIVE (AFU_ORTHOLOGUE AFUA_3G10540)-RELATED"/>
    <property type="match status" value="1"/>
</dbReference>
<evidence type="ECO:0000313" key="3">
    <source>
        <dbReference type="Proteomes" id="UP000278143"/>
    </source>
</evidence>
<name>A0A4P9Z2K7_9FUNG</name>
<dbReference type="Proteomes" id="UP000278143">
    <property type="component" value="Unassembled WGS sequence"/>
</dbReference>
<evidence type="ECO:0000256" key="1">
    <source>
        <dbReference type="SAM" id="MobiDB-lite"/>
    </source>
</evidence>
<protein>
    <submittedName>
        <fullName evidence="2">Uncharacterized protein</fullName>
    </submittedName>
</protein>
<dbReference type="OrthoDB" id="539213at2759"/>
<reference evidence="3" key="1">
    <citation type="journal article" date="2018" name="Nat. Microbiol.">
        <title>Leveraging single-cell genomics to expand the fungal tree of life.</title>
        <authorList>
            <person name="Ahrendt S.R."/>
            <person name="Quandt C.A."/>
            <person name="Ciobanu D."/>
            <person name="Clum A."/>
            <person name="Salamov A."/>
            <person name="Andreopoulos B."/>
            <person name="Cheng J.F."/>
            <person name="Woyke T."/>
            <person name="Pelin A."/>
            <person name="Henrissat B."/>
            <person name="Reynolds N.K."/>
            <person name="Benny G.L."/>
            <person name="Smith M.E."/>
            <person name="James T.Y."/>
            <person name="Grigoriev I.V."/>
        </authorList>
    </citation>
    <scope>NUCLEOTIDE SEQUENCE [LARGE SCALE GENOMIC DNA]</scope>
    <source>
        <strain evidence="3">Benny S71-1</strain>
    </source>
</reference>
<accession>A0A4P9Z2K7</accession>
<dbReference type="AlphaFoldDB" id="A0A4P9Z2K7"/>
<keyword evidence="3" id="KW-1185">Reference proteome</keyword>
<dbReference type="InterPro" id="IPR053354">
    <property type="entry name" value="MGDG_epimerase"/>
</dbReference>